<dbReference type="Proteomes" id="UP000242469">
    <property type="component" value="Unassembled WGS sequence"/>
</dbReference>
<evidence type="ECO:0000256" key="2">
    <source>
        <dbReference type="ARBA" id="ARBA00023136"/>
    </source>
</evidence>
<feature type="domain" description="Secretin/TonB short N-terminal" evidence="4">
    <location>
        <begin position="72"/>
        <end position="123"/>
    </location>
</feature>
<evidence type="ECO:0000313" key="6">
    <source>
        <dbReference type="Proteomes" id="UP000242469"/>
    </source>
</evidence>
<protein>
    <submittedName>
        <fullName evidence="5">TonB-dependent Receptor Plug Domain</fullName>
    </submittedName>
</protein>
<evidence type="ECO:0000256" key="3">
    <source>
        <dbReference type="ARBA" id="ARBA00023237"/>
    </source>
</evidence>
<dbReference type="EMBL" id="FNRJ01000001">
    <property type="protein sequence ID" value="SEA05296.1"/>
    <property type="molecule type" value="Genomic_DNA"/>
</dbReference>
<dbReference type="STRING" id="1122198.SAMN02745729_101340"/>
<proteinExistence type="predicted"/>
<keyword evidence="1" id="KW-0813">Transport</keyword>
<sequence length="912" mass="101717">MDGNSKRYFNLMPLAGGVTLTVLGFSHAMAAMPEQMAARTTASVQVEKRYAFAINGGELASVLNALGQQAGILISYDQALLQDKQSSGLNGSYSLPEALRQILEVHGLGVKQYGPVSYAIIGADQADQPLTLPLVRVTGREESPDIKQLKQIDMRDSARSDFAELLSMVPSVRVDDTASSSLRQGDLKPAEFSIRGAAPYQNKLMLDGSSIDSMLDPMQKERQDSYTSVAGHSQGLFVDPGFVKEVKVIDVNAPAREGDFIGGVVKAETQSYDGRDRFEISHRMTKGSWTEFHVDDSQLGEFEDGAAQLPVGVPGEFQPDFEKSETTLSGATRAGDLGLFFGLSEKRAQITQKQAVVIDMDHFLETGRIFKPGEEKALDRNSRYAVMRMDLLERDYDFNASLAYSDYKEDSFLINYRNSDYKSQHNGLNLSLNFGQNLGETRMDLNVSLGTSSDERNFEQNVIDQYKYTSIYGAQGINGGFGQLANTQRTLGSTLDFITPLNEQVKLNYGGEFKWSYYKQDRGNDFTFNEYTLDFSQPLPPQTSPGSWAPDAQYHSREATYGKGVIDFTNLNSAAYAELEGEQGRFFWRTGARLERDSWLGNTNLAPRLLAGLYLDEAHDYRVTLGANRYYGKSFLSYRLREKERSLLTIRERTGSTGAWVNIDPNSEWEYRDLETPYDDEYSLGLYGPVMAGQAGLQLVTRKGRDQIRTHYDPERKMSWFANDGASDTHQVDLFWRSEPLSFMGANWTLNSSLAWMDKNTDSRYASGTGGYLSSSDAEEEIIYEGQRMARYEMPATDFATPITANVDLITQTLNDRLFVRNSVALSDGYRYLKSLGNDSATGLKAYSIEEQGATARWDLSVEYQLLASPSSPYLRADVINVLNSGNAISGESGVQLFGVGRQFWLELGYRF</sequence>
<dbReference type="InterPro" id="IPR037066">
    <property type="entry name" value="Plug_dom_sf"/>
</dbReference>
<gene>
    <name evidence="5" type="ORF">SAMN02745729_101340</name>
</gene>
<keyword evidence="3" id="KW-0998">Cell outer membrane</keyword>
<organism evidence="5 6">
    <name type="scientific">Marinobacterium iners DSM 11526</name>
    <dbReference type="NCBI Taxonomy" id="1122198"/>
    <lineage>
        <taxon>Bacteria</taxon>
        <taxon>Pseudomonadati</taxon>
        <taxon>Pseudomonadota</taxon>
        <taxon>Gammaproteobacteria</taxon>
        <taxon>Oceanospirillales</taxon>
        <taxon>Oceanospirillaceae</taxon>
        <taxon>Marinobacterium</taxon>
    </lineage>
</organism>
<keyword evidence="2" id="KW-0472">Membrane</keyword>
<dbReference type="Pfam" id="PF07715">
    <property type="entry name" value="Plug"/>
    <property type="match status" value="1"/>
</dbReference>
<dbReference type="InterPro" id="IPR012910">
    <property type="entry name" value="Plug_dom"/>
</dbReference>
<reference evidence="6" key="1">
    <citation type="submission" date="2016-10" db="EMBL/GenBank/DDBJ databases">
        <authorList>
            <person name="Varghese N."/>
            <person name="Submissions S."/>
        </authorList>
    </citation>
    <scope>NUCLEOTIDE SEQUENCE [LARGE SCALE GENOMIC DNA]</scope>
    <source>
        <strain evidence="6">DSM 11526</strain>
    </source>
</reference>
<keyword evidence="6" id="KW-1185">Reference proteome</keyword>
<evidence type="ECO:0000259" key="4">
    <source>
        <dbReference type="SMART" id="SM00965"/>
    </source>
</evidence>
<dbReference type="AlphaFoldDB" id="A0A1H3Y117"/>
<name>A0A1H3Y117_9GAMM</name>
<dbReference type="Gene3D" id="2.170.130.10">
    <property type="entry name" value="TonB-dependent receptor, plug domain"/>
    <property type="match status" value="1"/>
</dbReference>
<dbReference type="GO" id="GO:0019867">
    <property type="term" value="C:outer membrane"/>
    <property type="evidence" value="ECO:0007669"/>
    <property type="project" value="InterPro"/>
</dbReference>
<evidence type="ECO:0000313" key="5">
    <source>
        <dbReference type="EMBL" id="SEA05296.1"/>
    </source>
</evidence>
<evidence type="ECO:0000256" key="1">
    <source>
        <dbReference type="ARBA" id="ARBA00022448"/>
    </source>
</evidence>
<dbReference type="Gene3D" id="3.55.50.30">
    <property type="match status" value="1"/>
</dbReference>
<dbReference type="SMART" id="SM00965">
    <property type="entry name" value="STN"/>
    <property type="match status" value="1"/>
</dbReference>
<dbReference type="InterPro" id="IPR011662">
    <property type="entry name" value="Secretin/TonB_short_N"/>
</dbReference>
<accession>A0A1H3Y117</accession>
<dbReference type="SUPFAM" id="SSF56935">
    <property type="entry name" value="Porins"/>
    <property type="match status" value="1"/>
</dbReference>
<keyword evidence="5" id="KW-0675">Receptor</keyword>
<dbReference type="OrthoDB" id="9766643at2"/>